<keyword evidence="5" id="KW-0804">Transcription</keyword>
<evidence type="ECO:0000256" key="7">
    <source>
        <dbReference type="SAM" id="MobiDB-lite"/>
    </source>
</evidence>
<reference evidence="8" key="1">
    <citation type="submission" date="2015-12" db="EMBL/GenBank/DDBJ databases">
        <title>Update maize B73 reference genome by single molecule sequencing technologies.</title>
        <authorList>
            <consortium name="Maize Genome Sequencing Project"/>
            <person name="Ware D."/>
        </authorList>
    </citation>
    <scope>NUCLEOTIDE SEQUENCE</scope>
    <source>
        <tissue evidence="8">Seedling</tissue>
    </source>
</reference>
<feature type="region of interest" description="Disordered" evidence="7">
    <location>
        <begin position="86"/>
        <end position="142"/>
    </location>
</feature>
<dbReference type="OrthoDB" id="6270329at2759"/>
<evidence type="ECO:0000313" key="8">
    <source>
        <dbReference type="EMBL" id="AQK41066.1"/>
    </source>
</evidence>
<dbReference type="InParanoid" id="A0A1D6IYW9"/>
<protein>
    <submittedName>
        <fullName evidence="8">Uncharacterized protein</fullName>
    </submittedName>
</protein>
<evidence type="ECO:0000256" key="1">
    <source>
        <dbReference type="ARBA" id="ARBA00004049"/>
    </source>
</evidence>
<name>A0A1D6IYW9_MAIZE</name>
<proteinExistence type="predicted"/>
<dbReference type="KEGG" id="zma:103641166"/>
<sequence length="142" mass="15305">MAGGKRSKLLQGAPPPPPPPQWSDVRGLLHMRLTDAAAELNVSITYLRRLCRQNGFAQWPGKKIRYMNSTGKKVMLEADDALLDASPSAGLAGTSGLRQAMSAETRNEEEDDEPVANQELTTLNLIDKVGSSSSPSRSDGRS</sequence>
<dbReference type="GO" id="GO:0003700">
    <property type="term" value="F:DNA-binding transcription factor activity"/>
    <property type="evidence" value="ECO:0007669"/>
    <property type="project" value="InterPro"/>
</dbReference>
<dbReference type="AlphaFoldDB" id="A0A1D6IYW9"/>
<dbReference type="PANTHER" id="PTHR46373">
    <property type="entry name" value="PROTEIN RKD4"/>
    <property type="match status" value="1"/>
</dbReference>
<comment type="function">
    <text evidence="1">Putative transcription factor.</text>
</comment>
<dbReference type="PANTHER" id="PTHR46373:SF3">
    <property type="entry name" value="RWP-RK DOMAIN-CONTAINING PROTEIN"/>
    <property type="match status" value="1"/>
</dbReference>
<evidence type="ECO:0000256" key="4">
    <source>
        <dbReference type="ARBA" id="ARBA00023125"/>
    </source>
</evidence>
<keyword evidence="6" id="KW-0539">Nucleus</keyword>
<feature type="compositionally biased region" description="Low complexity" evidence="7">
    <location>
        <begin position="130"/>
        <end position="142"/>
    </location>
</feature>
<accession>A0A1D6IYW9</accession>
<keyword evidence="3" id="KW-0175">Coiled coil</keyword>
<evidence type="ECO:0000256" key="5">
    <source>
        <dbReference type="ARBA" id="ARBA00023163"/>
    </source>
</evidence>
<dbReference type="OMA" id="HMRIKDA"/>
<organism evidence="8">
    <name type="scientific">Zea mays</name>
    <name type="common">Maize</name>
    <dbReference type="NCBI Taxonomy" id="4577"/>
    <lineage>
        <taxon>Eukaryota</taxon>
        <taxon>Viridiplantae</taxon>
        <taxon>Streptophyta</taxon>
        <taxon>Embryophyta</taxon>
        <taxon>Tracheophyta</taxon>
        <taxon>Spermatophyta</taxon>
        <taxon>Magnoliopsida</taxon>
        <taxon>Liliopsida</taxon>
        <taxon>Poales</taxon>
        <taxon>Poaceae</taxon>
        <taxon>PACMAD clade</taxon>
        <taxon>Panicoideae</taxon>
        <taxon>Andropogonodae</taxon>
        <taxon>Andropogoneae</taxon>
        <taxon>Tripsacinae</taxon>
        <taxon>Zea</taxon>
    </lineage>
</organism>
<feature type="region of interest" description="Disordered" evidence="7">
    <location>
        <begin position="1"/>
        <end position="23"/>
    </location>
</feature>
<evidence type="ECO:0000256" key="3">
    <source>
        <dbReference type="ARBA" id="ARBA00023054"/>
    </source>
</evidence>
<dbReference type="EMBL" id="CM000786">
    <property type="protein sequence ID" value="AQK41066.1"/>
    <property type="molecule type" value="Genomic_DNA"/>
</dbReference>
<dbReference type="Pfam" id="PF02042">
    <property type="entry name" value="RWP-RK"/>
    <property type="match status" value="1"/>
</dbReference>
<keyword evidence="4" id="KW-0238">DNA-binding</keyword>
<dbReference type="InterPro" id="IPR044607">
    <property type="entry name" value="RKD-like"/>
</dbReference>
<evidence type="ECO:0000256" key="6">
    <source>
        <dbReference type="ARBA" id="ARBA00023242"/>
    </source>
</evidence>
<dbReference type="InterPro" id="IPR003035">
    <property type="entry name" value="RWP-RK_dom"/>
</dbReference>
<evidence type="ECO:0000256" key="2">
    <source>
        <dbReference type="ARBA" id="ARBA00023015"/>
    </source>
</evidence>
<dbReference type="PROSITE" id="PS51519">
    <property type="entry name" value="RWP_RK"/>
    <property type="match status" value="1"/>
</dbReference>
<dbReference type="GO" id="GO:0003677">
    <property type="term" value="F:DNA binding"/>
    <property type="evidence" value="ECO:0007669"/>
    <property type="project" value="UniProtKB-KW"/>
</dbReference>
<keyword evidence="2" id="KW-0805">Transcription regulation</keyword>
<gene>
    <name evidence="8" type="ORF">ZEAMMB73_Zm00001d024350</name>
</gene>